<evidence type="ECO:0000256" key="6">
    <source>
        <dbReference type="ARBA" id="ARBA00023014"/>
    </source>
</evidence>
<evidence type="ECO:0000256" key="4">
    <source>
        <dbReference type="ARBA" id="ARBA00022723"/>
    </source>
</evidence>
<dbReference type="SFLD" id="SFLDG01067">
    <property type="entry name" value="SPASM/twitch_domain_containing"/>
    <property type="match status" value="1"/>
</dbReference>
<dbReference type="SUPFAM" id="SSF102114">
    <property type="entry name" value="Radical SAM enzymes"/>
    <property type="match status" value="1"/>
</dbReference>
<evidence type="ECO:0000313" key="8">
    <source>
        <dbReference type="EMBL" id="HIX74684.1"/>
    </source>
</evidence>
<reference evidence="8" key="2">
    <citation type="submission" date="2021-04" db="EMBL/GenBank/DDBJ databases">
        <authorList>
            <person name="Gilroy R."/>
        </authorList>
    </citation>
    <scope>NUCLEOTIDE SEQUENCE</scope>
    <source>
        <strain evidence="8">ChiGjej6B6-14162</strain>
    </source>
</reference>
<dbReference type="CDD" id="cd01335">
    <property type="entry name" value="Radical_SAM"/>
    <property type="match status" value="1"/>
</dbReference>
<dbReference type="InterPro" id="IPR026404">
    <property type="entry name" value="rSAM_w_lipo"/>
</dbReference>
<keyword evidence="5" id="KW-0408">Iron</keyword>
<evidence type="ECO:0000256" key="2">
    <source>
        <dbReference type="ARBA" id="ARBA00022485"/>
    </source>
</evidence>
<dbReference type="GO" id="GO:0003824">
    <property type="term" value="F:catalytic activity"/>
    <property type="evidence" value="ECO:0007669"/>
    <property type="project" value="InterPro"/>
</dbReference>
<gene>
    <name evidence="8" type="ORF">H9977_06610</name>
</gene>
<comment type="caution">
    <text evidence="8">The sequence shown here is derived from an EMBL/GenBank/DDBJ whole genome shotgun (WGS) entry which is preliminary data.</text>
</comment>
<organism evidence="8 9">
    <name type="scientific">Candidatus Parabacteroides intestinipullorum</name>
    <dbReference type="NCBI Taxonomy" id="2838723"/>
    <lineage>
        <taxon>Bacteria</taxon>
        <taxon>Pseudomonadati</taxon>
        <taxon>Bacteroidota</taxon>
        <taxon>Bacteroidia</taxon>
        <taxon>Bacteroidales</taxon>
        <taxon>Tannerellaceae</taxon>
        <taxon>Parabacteroides</taxon>
    </lineage>
</organism>
<dbReference type="SFLD" id="SFLDS00029">
    <property type="entry name" value="Radical_SAM"/>
    <property type="match status" value="1"/>
</dbReference>
<keyword evidence="3" id="KW-0949">S-adenosyl-L-methionine</keyword>
<sequence length="361" mass="41994">MATKSFPKYPTLRKRIALELFRLIKRNESKTHKLHTLFWECTLRCNVACRHCGSDCRVSSQQKDMPREDFLRVIDEILPHVNPHRLLVIFTGGEALLRDDLALCGQELNRREFPWGVVSNGYLMTASRLQELVAAGMHTATISLDGFEQAHNWLRRNPRSFERALNAIRLLGRYPEVTWDVVTCVNQHNIGDLNLFKEFLIENGVQRWRLFTIFPVGRAATHAGLQLDNVQFTHLLEFIRECRKEGRIHTSYGCEGFLGNYEYEVRDQFFLCHAGIHVASVLADGAISGCPSIRANFHQGNIYKDSFWDVWQNRFQSYRDRKWAHEGECADCEMFRYCEGNGMHLRDDQGKLLVCHYKRLL</sequence>
<dbReference type="PANTHER" id="PTHR11228">
    <property type="entry name" value="RADICAL SAM DOMAIN PROTEIN"/>
    <property type="match status" value="1"/>
</dbReference>
<keyword evidence="6" id="KW-0411">Iron-sulfur</keyword>
<dbReference type="GO" id="GO:0051539">
    <property type="term" value="F:4 iron, 4 sulfur cluster binding"/>
    <property type="evidence" value="ECO:0007669"/>
    <property type="project" value="UniProtKB-KW"/>
</dbReference>
<evidence type="ECO:0000259" key="7">
    <source>
        <dbReference type="PROSITE" id="PS51918"/>
    </source>
</evidence>
<reference evidence="8" key="1">
    <citation type="journal article" date="2021" name="PeerJ">
        <title>Extensive microbial diversity within the chicken gut microbiome revealed by metagenomics and culture.</title>
        <authorList>
            <person name="Gilroy R."/>
            <person name="Ravi A."/>
            <person name="Getino M."/>
            <person name="Pursley I."/>
            <person name="Horton D.L."/>
            <person name="Alikhan N.F."/>
            <person name="Baker D."/>
            <person name="Gharbi K."/>
            <person name="Hall N."/>
            <person name="Watson M."/>
            <person name="Adriaenssens E.M."/>
            <person name="Foster-Nyarko E."/>
            <person name="Jarju S."/>
            <person name="Secka A."/>
            <person name="Antonio M."/>
            <person name="Oren A."/>
            <person name="Chaudhuri R.R."/>
            <person name="La Ragione R."/>
            <person name="Hildebrand F."/>
            <person name="Pallen M.J."/>
        </authorList>
    </citation>
    <scope>NUCLEOTIDE SEQUENCE</scope>
    <source>
        <strain evidence="8">ChiGjej6B6-14162</strain>
    </source>
</reference>
<dbReference type="InterPro" id="IPR058240">
    <property type="entry name" value="rSAM_sf"/>
</dbReference>
<dbReference type="AlphaFoldDB" id="A0A9D2BGR9"/>
<dbReference type="SFLD" id="SFLDG01386">
    <property type="entry name" value="main_SPASM_domain-containing"/>
    <property type="match status" value="1"/>
</dbReference>
<dbReference type="EMBL" id="DXEL01000047">
    <property type="protein sequence ID" value="HIX74684.1"/>
    <property type="molecule type" value="Genomic_DNA"/>
</dbReference>
<evidence type="ECO:0000256" key="3">
    <source>
        <dbReference type="ARBA" id="ARBA00022691"/>
    </source>
</evidence>
<dbReference type="InterPro" id="IPR017200">
    <property type="entry name" value="PqqE-like"/>
</dbReference>
<dbReference type="Gene3D" id="3.20.20.70">
    <property type="entry name" value="Aldolase class I"/>
    <property type="match status" value="1"/>
</dbReference>
<dbReference type="InterPro" id="IPR023885">
    <property type="entry name" value="4Fe4S-binding_SPASM_dom"/>
</dbReference>
<keyword evidence="2" id="KW-0004">4Fe-4S</keyword>
<dbReference type="PANTHER" id="PTHR11228:SF7">
    <property type="entry name" value="PQQA PEPTIDE CYCLASE"/>
    <property type="match status" value="1"/>
</dbReference>
<dbReference type="NCBIfam" id="TIGR04133">
    <property type="entry name" value="rSAM_w_lipo"/>
    <property type="match status" value="1"/>
</dbReference>
<accession>A0A9D2BGR9</accession>
<feature type="domain" description="Radical SAM core" evidence="7">
    <location>
        <begin position="31"/>
        <end position="245"/>
    </location>
</feature>
<dbReference type="GO" id="GO:0046872">
    <property type="term" value="F:metal ion binding"/>
    <property type="evidence" value="ECO:0007669"/>
    <property type="project" value="UniProtKB-KW"/>
</dbReference>
<dbReference type="PROSITE" id="PS51918">
    <property type="entry name" value="RADICAL_SAM"/>
    <property type="match status" value="1"/>
</dbReference>
<dbReference type="NCBIfam" id="TIGR04085">
    <property type="entry name" value="rSAM_more_4Fe4S"/>
    <property type="match status" value="1"/>
</dbReference>
<proteinExistence type="predicted"/>
<evidence type="ECO:0000256" key="5">
    <source>
        <dbReference type="ARBA" id="ARBA00023004"/>
    </source>
</evidence>
<protein>
    <submittedName>
        <fullName evidence="8">TIGR04133 family radical SAM/SPASM protein</fullName>
    </submittedName>
</protein>
<dbReference type="Pfam" id="PF04055">
    <property type="entry name" value="Radical_SAM"/>
    <property type="match status" value="1"/>
</dbReference>
<evidence type="ECO:0000256" key="1">
    <source>
        <dbReference type="ARBA" id="ARBA00001966"/>
    </source>
</evidence>
<name>A0A9D2BGR9_9BACT</name>
<dbReference type="InterPro" id="IPR007197">
    <property type="entry name" value="rSAM"/>
</dbReference>
<dbReference type="PIRSF" id="PIRSF037420">
    <property type="entry name" value="PQQ_syn_pqqE"/>
    <property type="match status" value="1"/>
</dbReference>
<dbReference type="Pfam" id="PF13186">
    <property type="entry name" value="SPASM"/>
    <property type="match status" value="1"/>
</dbReference>
<dbReference type="Proteomes" id="UP000886740">
    <property type="component" value="Unassembled WGS sequence"/>
</dbReference>
<evidence type="ECO:0000313" key="9">
    <source>
        <dbReference type="Proteomes" id="UP000886740"/>
    </source>
</evidence>
<dbReference type="InterPro" id="IPR013785">
    <property type="entry name" value="Aldolase_TIM"/>
</dbReference>
<comment type="cofactor">
    <cofactor evidence="1">
        <name>[4Fe-4S] cluster</name>
        <dbReference type="ChEBI" id="CHEBI:49883"/>
    </cofactor>
</comment>
<keyword evidence="4" id="KW-0479">Metal-binding</keyword>
<dbReference type="InterPro" id="IPR050377">
    <property type="entry name" value="Radical_SAM_PqqE_MftC-like"/>
</dbReference>